<dbReference type="Proteomes" id="UP000640485">
    <property type="component" value="Unassembled WGS sequence"/>
</dbReference>
<feature type="domain" description="DUF4781" evidence="2">
    <location>
        <begin position="482"/>
        <end position="656"/>
    </location>
</feature>
<organism evidence="3 4">
    <name type="scientific">Paracoccus caeni</name>
    <dbReference type="NCBI Taxonomy" id="657651"/>
    <lineage>
        <taxon>Bacteria</taxon>
        <taxon>Pseudomonadati</taxon>
        <taxon>Pseudomonadota</taxon>
        <taxon>Alphaproteobacteria</taxon>
        <taxon>Rhodobacterales</taxon>
        <taxon>Paracoccaceae</taxon>
        <taxon>Paracoccus</taxon>
    </lineage>
</organism>
<name>A0A934SMR2_9RHOB</name>
<evidence type="ECO:0000256" key="1">
    <source>
        <dbReference type="SAM" id="MobiDB-lite"/>
    </source>
</evidence>
<feature type="region of interest" description="Disordered" evidence="1">
    <location>
        <begin position="958"/>
        <end position="985"/>
    </location>
</feature>
<evidence type="ECO:0000259" key="2">
    <source>
        <dbReference type="Pfam" id="PF16013"/>
    </source>
</evidence>
<comment type="caution">
    <text evidence="3">The sequence shown here is derived from an EMBL/GenBank/DDBJ whole genome shotgun (WGS) entry which is preliminary data.</text>
</comment>
<feature type="region of interest" description="Disordered" evidence="1">
    <location>
        <begin position="1"/>
        <end position="67"/>
    </location>
</feature>
<gene>
    <name evidence="3" type="ORF">JJJ17_19205</name>
</gene>
<feature type="compositionally biased region" description="Low complexity" evidence="1">
    <location>
        <begin position="33"/>
        <end position="46"/>
    </location>
</feature>
<dbReference type="EMBL" id="JAEPRQ010000012">
    <property type="protein sequence ID" value="MBK4218062.1"/>
    <property type="molecule type" value="Genomic_DNA"/>
</dbReference>
<sequence length="1151" mass="121260">MGIEPVPRPFPKRPEPPAQRPHRTAEPTARQIHAPSPQPSSAHAPQQPTPAPSPQQPAQTGPDPEAAAVQITPGISPERQAEIDRFVDEHANETRRNDGFFGLGAHDEQKGGDNITAALTSEGDLGPLTPQERNYLAQQAFAAWSETDNVDAWNDAQAALAPNPDNGIEGHPQVVSALNTAAANAVGASEAASVARGETDADYDRSALDAAVIRDAAQTNPVAVIEAFEGAETRLGVIAATWESSEQAPLLAAVADGRVDLAMAKPMVEAMLVQSFDDSGMRDSEWYRQMGRALGAVYNPGDTPFDVLTRDAAIERMEYILQGGSHMAYTVLGDQQPPELRLALAQQMATDPAFTVDSTADGLESPVVAEWLGETATAAYRSRGTGTEQLAGEALRNAIGQSMGVQPDNLPPEGDDSWMDQGVNYQFYGADNEQINNVVEALTAANGGREPVDMQIVPVTVTKQGEGAMTVPVFRIETEDGTRIVDHEGNQYDSVADWEQTNELPEGEMAYVESLNLVNDSIVTGNTPDVADTTWEHVRNVGNGIAMAAGIAALGVLVVGTGGTAGAILLAGGVGAAGWQATQVGIDIADRADKGHDLTDLSDPETRGQWLELVASGASAVGGAGALFGAGRMGAVAARGFAAANVTGTAADTAVVGHQFGQLVTNWDQMSTGDRASAMLNLAFWGGVTTASARVGGGKFSDAYNFNATANQLQFGTPYAVQQNADMGSEVRVRHEATATGGRRYWLEAGPNATREEIAFHSGIAAEMERTTNLSARLQGLLQGTGDAPRPGTAAWEAQFELQKIDTELGQLAERAAGTNLTAAEMGAINARREELGQALDFQQNRMANAEADPNGWVARLSTGNQLAERAGLDLATIIADYNSSRPETEHLNSADYQIVRAPGSEARINQLLSRDGPLTPADLKDLLEIRRVDSGANTPGLVVQIGAEGATVSLHHKPPRGNHSVGDLSSSAQQGYDNSTGTTNRDRAFDAVEAMRTGASPPISNAGGTNNGTAGVVIGPDGQVYSGVNSHNYSEGEGTALQRSWADQLGYSTHPSERLDRSTMFHAEANALMNMHAEVTRDPVTGLPGAPGTKLPDGYSEVTIYVDREPCFNCKSELGRLAQEMGIETLTIETADGNVYTFEGGQLVGV</sequence>
<dbReference type="SUPFAM" id="SSF53927">
    <property type="entry name" value="Cytidine deaminase-like"/>
    <property type="match status" value="1"/>
</dbReference>
<dbReference type="GO" id="GO:0003824">
    <property type="term" value="F:catalytic activity"/>
    <property type="evidence" value="ECO:0007669"/>
    <property type="project" value="InterPro"/>
</dbReference>
<feature type="compositionally biased region" description="Polar residues" evidence="1">
    <location>
        <begin position="968"/>
        <end position="984"/>
    </location>
</feature>
<protein>
    <submittedName>
        <fullName evidence="3">DUF4781 domain-containing protein</fullName>
    </submittedName>
</protein>
<dbReference type="AlphaFoldDB" id="A0A934SMR2"/>
<keyword evidence="4" id="KW-1185">Reference proteome</keyword>
<evidence type="ECO:0000313" key="3">
    <source>
        <dbReference type="EMBL" id="MBK4218062.1"/>
    </source>
</evidence>
<proteinExistence type="predicted"/>
<dbReference type="InterPro" id="IPR016193">
    <property type="entry name" value="Cytidine_deaminase-like"/>
</dbReference>
<dbReference type="Pfam" id="PF16013">
    <property type="entry name" value="DUF4781"/>
    <property type="match status" value="1"/>
</dbReference>
<dbReference type="InterPro" id="IPR031962">
    <property type="entry name" value="DUF4781"/>
</dbReference>
<evidence type="ECO:0000313" key="4">
    <source>
        <dbReference type="Proteomes" id="UP000640485"/>
    </source>
</evidence>
<accession>A0A934SMR2</accession>
<reference evidence="3" key="1">
    <citation type="submission" date="2021-01" db="EMBL/GenBank/DDBJ databases">
        <title>Paracoccus amoyensis sp. nov., isolated from the surface seawater along the coast of Xiamen Island, China.</title>
        <authorList>
            <person name="Lyu L."/>
        </authorList>
    </citation>
    <scope>NUCLEOTIDE SEQUENCE</scope>
    <source>
        <strain evidence="3">MJ17</strain>
    </source>
</reference>